<name>A0A7S3VIF6_DUNTE</name>
<accession>A0A7S3VIF6</accession>
<dbReference type="EMBL" id="HBIP01005245">
    <property type="protein sequence ID" value="CAE0487565.1"/>
    <property type="molecule type" value="Transcribed_RNA"/>
</dbReference>
<evidence type="ECO:0000313" key="1">
    <source>
        <dbReference type="EMBL" id="CAE0487565.1"/>
    </source>
</evidence>
<gene>
    <name evidence="1" type="ORF">DTER00134_LOCUS2611</name>
</gene>
<reference evidence="1" key="1">
    <citation type="submission" date="2021-01" db="EMBL/GenBank/DDBJ databases">
        <authorList>
            <person name="Corre E."/>
            <person name="Pelletier E."/>
            <person name="Niang G."/>
            <person name="Scheremetjew M."/>
            <person name="Finn R."/>
            <person name="Kale V."/>
            <person name="Holt S."/>
            <person name="Cochrane G."/>
            <person name="Meng A."/>
            <person name="Brown T."/>
            <person name="Cohen L."/>
        </authorList>
    </citation>
    <scope>NUCLEOTIDE SEQUENCE</scope>
    <source>
        <strain evidence="1">CCMP1320</strain>
    </source>
</reference>
<sequence length="108" mass="11489">MFRGLYTKSLEDPLPNGDPFLKSTCATVVLTDSQLQRLHGPENAAHSLPVHSCQSMVDLAPPDGATHSPAAVRSRAAMKTMGGGTGLFLKSPLYRGELRSASLQCPLI</sequence>
<proteinExistence type="predicted"/>
<organism evidence="1">
    <name type="scientific">Dunaliella tertiolecta</name>
    <name type="common">Green alga</name>
    <dbReference type="NCBI Taxonomy" id="3047"/>
    <lineage>
        <taxon>Eukaryota</taxon>
        <taxon>Viridiplantae</taxon>
        <taxon>Chlorophyta</taxon>
        <taxon>core chlorophytes</taxon>
        <taxon>Chlorophyceae</taxon>
        <taxon>CS clade</taxon>
        <taxon>Chlamydomonadales</taxon>
        <taxon>Dunaliellaceae</taxon>
        <taxon>Dunaliella</taxon>
    </lineage>
</organism>
<dbReference type="AlphaFoldDB" id="A0A7S3VIF6"/>
<protein>
    <submittedName>
        <fullName evidence="1">Uncharacterized protein</fullName>
    </submittedName>
</protein>